<dbReference type="InParanoid" id="A0A507BIG5"/>
<dbReference type="EMBL" id="SKBQ01000018">
    <property type="protein sequence ID" value="TPX16380.1"/>
    <property type="molecule type" value="Genomic_DNA"/>
</dbReference>
<accession>A0A507BIG5</accession>
<dbReference type="GeneID" id="41971476"/>
<dbReference type="Proteomes" id="UP000319257">
    <property type="component" value="Unassembled WGS sequence"/>
</dbReference>
<dbReference type="AlphaFoldDB" id="A0A507BIG5"/>
<comment type="caution">
    <text evidence="1">The sequence shown here is derived from an EMBL/GenBank/DDBJ whole genome shotgun (WGS) entry which is preliminary data.</text>
</comment>
<name>A0A507BIG5_9PEZI</name>
<proteinExistence type="predicted"/>
<dbReference type="RefSeq" id="XP_030998091.1">
    <property type="nucleotide sequence ID" value="XM_031138395.1"/>
</dbReference>
<reference evidence="1 2" key="1">
    <citation type="submission" date="2019-06" db="EMBL/GenBank/DDBJ databases">
        <title>Draft genome sequence of the filamentous fungus Phialemoniopsis curvata isolated from diesel fuel.</title>
        <authorList>
            <person name="Varaljay V.A."/>
            <person name="Lyon W.J."/>
            <person name="Crouch A.L."/>
            <person name="Drake C.E."/>
            <person name="Hollomon J.M."/>
            <person name="Nadeau L.J."/>
            <person name="Nunn H.S."/>
            <person name="Stevenson B.S."/>
            <person name="Bojanowski C.L."/>
            <person name="Crookes-Goodson W.J."/>
        </authorList>
    </citation>
    <scope>NUCLEOTIDE SEQUENCE [LARGE SCALE GENOMIC DNA]</scope>
    <source>
        <strain evidence="1 2">D216</strain>
    </source>
</reference>
<organism evidence="1 2">
    <name type="scientific">Thyridium curvatum</name>
    <dbReference type="NCBI Taxonomy" id="1093900"/>
    <lineage>
        <taxon>Eukaryota</taxon>
        <taxon>Fungi</taxon>
        <taxon>Dikarya</taxon>
        <taxon>Ascomycota</taxon>
        <taxon>Pezizomycotina</taxon>
        <taxon>Sordariomycetes</taxon>
        <taxon>Sordariomycetidae</taxon>
        <taxon>Thyridiales</taxon>
        <taxon>Thyridiaceae</taxon>
        <taxon>Thyridium</taxon>
    </lineage>
</organism>
<gene>
    <name evidence="1" type="ORF">E0L32_004029</name>
</gene>
<evidence type="ECO:0000313" key="2">
    <source>
        <dbReference type="Proteomes" id="UP000319257"/>
    </source>
</evidence>
<evidence type="ECO:0000313" key="1">
    <source>
        <dbReference type="EMBL" id="TPX16380.1"/>
    </source>
</evidence>
<protein>
    <submittedName>
        <fullName evidence="1">Uncharacterized protein</fullName>
    </submittedName>
</protein>
<sequence length="99" mass="10680">MGKSAWEKFFDAAHKDALNQGSWGITLTPGEHCVYFKDGRELRATVSQACTVDMKNSGLMMNLRNLAKSANDRASVPCTLVDGAKNGDGGAIAVVWKFT</sequence>
<keyword evidence="2" id="KW-1185">Reference proteome</keyword>